<keyword evidence="4" id="KW-0645">Protease</keyword>
<proteinExistence type="inferred from homology"/>
<dbReference type="Proteomes" id="UP001302812">
    <property type="component" value="Unassembled WGS sequence"/>
</dbReference>
<feature type="domain" description="Peptidase A1" evidence="3">
    <location>
        <begin position="113"/>
        <end position="456"/>
    </location>
</feature>
<keyword evidence="5" id="KW-1185">Reference proteome</keyword>
<feature type="active site" evidence="2">
    <location>
        <position position="133"/>
    </location>
</feature>
<feature type="active site" evidence="2">
    <location>
        <position position="346"/>
    </location>
</feature>
<dbReference type="PRINTS" id="PR00792">
    <property type="entry name" value="PEPSIN"/>
</dbReference>
<dbReference type="GeneID" id="89942285"/>
<dbReference type="RefSeq" id="XP_064666175.1">
    <property type="nucleotide sequence ID" value="XM_064818160.1"/>
</dbReference>
<dbReference type="GO" id="GO:0000324">
    <property type="term" value="C:fungal-type vacuole"/>
    <property type="evidence" value="ECO:0007669"/>
    <property type="project" value="TreeGrafter"/>
</dbReference>
<protein>
    <submittedName>
        <fullName evidence="4">Acid protease</fullName>
    </submittedName>
</protein>
<comment type="similarity">
    <text evidence="1">Belongs to the peptidase A1 family.</text>
</comment>
<dbReference type="PANTHER" id="PTHR47966:SF47">
    <property type="entry name" value="ENDOPEPTIDASE, PUTATIVE (AFU_ORTHOLOGUE AFUA_3G01220)-RELATED"/>
    <property type="match status" value="1"/>
</dbReference>
<name>A0AAN6QI25_9PEZI</name>
<dbReference type="GO" id="GO:0006508">
    <property type="term" value="P:proteolysis"/>
    <property type="evidence" value="ECO:0007669"/>
    <property type="project" value="UniProtKB-KW"/>
</dbReference>
<organism evidence="4 5">
    <name type="scientific">Canariomyces notabilis</name>
    <dbReference type="NCBI Taxonomy" id="2074819"/>
    <lineage>
        <taxon>Eukaryota</taxon>
        <taxon>Fungi</taxon>
        <taxon>Dikarya</taxon>
        <taxon>Ascomycota</taxon>
        <taxon>Pezizomycotina</taxon>
        <taxon>Sordariomycetes</taxon>
        <taxon>Sordariomycetidae</taxon>
        <taxon>Sordariales</taxon>
        <taxon>Chaetomiaceae</taxon>
        <taxon>Canariomyces</taxon>
    </lineage>
</organism>
<dbReference type="InterPro" id="IPR001461">
    <property type="entry name" value="Aspartic_peptidase_A1"/>
</dbReference>
<dbReference type="PROSITE" id="PS51767">
    <property type="entry name" value="PEPTIDASE_A1"/>
    <property type="match status" value="1"/>
</dbReference>
<evidence type="ECO:0000256" key="2">
    <source>
        <dbReference type="PIRSR" id="PIRSR601461-1"/>
    </source>
</evidence>
<comment type="caution">
    <text evidence="4">The sequence shown here is derived from an EMBL/GenBank/DDBJ whole genome shotgun (WGS) entry which is preliminary data.</text>
</comment>
<dbReference type="Gene3D" id="2.40.70.10">
    <property type="entry name" value="Acid Proteases"/>
    <property type="match status" value="2"/>
</dbReference>
<evidence type="ECO:0000259" key="3">
    <source>
        <dbReference type="PROSITE" id="PS51767"/>
    </source>
</evidence>
<dbReference type="InterPro" id="IPR021109">
    <property type="entry name" value="Peptidase_aspartic_dom_sf"/>
</dbReference>
<dbReference type="GO" id="GO:0004190">
    <property type="term" value="F:aspartic-type endopeptidase activity"/>
    <property type="evidence" value="ECO:0007669"/>
    <property type="project" value="InterPro"/>
</dbReference>
<gene>
    <name evidence="4" type="ORF">N656DRAFT_801751</name>
</gene>
<evidence type="ECO:0000313" key="5">
    <source>
        <dbReference type="Proteomes" id="UP001302812"/>
    </source>
</evidence>
<dbReference type="CDD" id="cd05471">
    <property type="entry name" value="pepsin_like"/>
    <property type="match status" value="1"/>
</dbReference>
<accession>A0AAN6QI25</accession>
<dbReference type="InterPro" id="IPR034164">
    <property type="entry name" value="Pepsin-like_dom"/>
</dbReference>
<evidence type="ECO:0000313" key="4">
    <source>
        <dbReference type="EMBL" id="KAK4108605.1"/>
    </source>
</evidence>
<sequence length="460" mass="49428">MAPVTTLYDLLYGALAAISGVAAFPSPPNLRILEHAPPGIRYEIPKSTRRWMSVKNTAPKISQHTQQLRAIQGPITTSPGSLPNGRSAAAVLGANQRHAGGSGYQNITTASAYGTQYAIEALWDGQPLSMLLDTGCADTWAVQRSFSCVGKDLEFVKPQTACAFGGGYYPETFGYGPHDPKMLMLIKYGDGEVVSGAMGFSDITIGNVTAKRQLVGLASTTHWFGNNQTSGVVGLAFPALTHGYSNETGGRVQYSPVFTTMVSQGGIEPVFSIAIDRNTSTGVLALGGIPLVEGMDYGEVASLDMIITRVNSIPETASEYSFYTVIPDGWYYDQTMNTKKYPYIVDSGTTLCYLPPTLAESINSAFHPPALYNPQYNAYFTSCDAIPPRVAVVLDGIRFWINPVDLVYRNLADPETGLCMTAIADGGVEGPYILGDVFMQNALVVFDVGAGVMKFVSREY</sequence>
<dbReference type="EMBL" id="MU853362">
    <property type="protein sequence ID" value="KAK4108605.1"/>
    <property type="molecule type" value="Genomic_DNA"/>
</dbReference>
<dbReference type="PANTHER" id="PTHR47966">
    <property type="entry name" value="BETA-SITE APP-CLEAVING ENZYME, ISOFORM A-RELATED"/>
    <property type="match status" value="1"/>
</dbReference>
<dbReference type="SUPFAM" id="SSF50630">
    <property type="entry name" value="Acid proteases"/>
    <property type="match status" value="1"/>
</dbReference>
<dbReference type="InterPro" id="IPR033121">
    <property type="entry name" value="PEPTIDASE_A1"/>
</dbReference>
<dbReference type="AlphaFoldDB" id="A0AAN6QI25"/>
<evidence type="ECO:0000256" key="1">
    <source>
        <dbReference type="ARBA" id="ARBA00007447"/>
    </source>
</evidence>
<reference evidence="4" key="2">
    <citation type="submission" date="2023-05" db="EMBL/GenBank/DDBJ databases">
        <authorList>
            <consortium name="Lawrence Berkeley National Laboratory"/>
            <person name="Steindorff A."/>
            <person name="Hensen N."/>
            <person name="Bonometti L."/>
            <person name="Westerberg I."/>
            <person name="Brannstrom I.O."/>
            <person name="Guillou S."/>
            <person name="Cros-Aarteil S."/>
            <person name="Calhoun S."/>
            <person name="Haridas S."/>
            <person name="Kuo A."/>
            <person name="Mondo S."/>
            <person name="Pangilinan J."/>
            <person name="Riley R."/>
            <person name="Labutti K."/>
            <person name="Andreopoulos B."/>
            <person name="Lipzen A."/>
            <person name="Chen C."/>
            <person name="Yanf M."/>
            <person name="Daum C."/>
            <person name="Ng V."/>
            <person name="Clum A."/>
            <person name="Ohm R."/>
            <person name="Martin F."/>
            <person name="Silar P."/>
            <person name="Natvig D."/>
            <person name="Lalanne C."/>
            <person name="Gautier V."/>
            <person name="Ament-Velasquez S.L."/>
            <person name="Kruys A."/>
            <person name="Hutchinson M.I."/>
            <person name="Powell A.J."/>
            <person name="Barry K."/>
            <person name="Miller A.N."/>
            <person name="Grigoriev I.V."/>
            <person name="Debuchy R."/>
            <person name="Gladieux P."/>
            <person name="Thoren M.H."/>
            <person name="Johannesson H."/>
        </authorList>
    </citation>
    <scope>NUCLEOTIDE SEQUENCE</scope>
    <source>
        <strain evidence="4">CBS 508.74</strain>
    </source>
</reference>
<keyword evidence="4" id="KW-0378">Hydrolase</keyword>
<reference evidence="4" key="1">
    <citation type="journal article" date="2023" name="Mol. Phylogenet. Evol.">
        <title>Genome-scale phylogeny and comparative genomics of the fungal order Sordariales.</title>
        <authorList>
            <person name="Hensen N."/>
            <person name="Bonometti L."/>
            <person name="Westerberg I."/>
            <person name="Brannstrom I.O."/>
            <person name="Guillou S."/>
            <person name="Cros-Aarteil S."/>
            <person name="Calhoun S."/>
            <person name="Haridas S."/>
            <person name="Kuo A."/>
            <person name="Mondo S."/>
            <person name="Pangilinan J."/>
            <person name="Riley R."/>
            <person name="LaButti K."/>
            <person name="Andreopoulos B."/>
            <person name="Lipzen A."/>
            <person name="Chen C."/>
            <person name="Yan M."/>
            <person name="Daum C."/>
            <person name="Ng V."/>
            <person name="Clum A."/>
            <person name="Steindorff A."/>
            <person name="Ohm R.A."/>
            <person name="Martin F."/>
            <person name="Silar P."/>
            <person name="Natvig D.O."/>
            <person name="Lalanne C."/>
            <person name="Gautier V."/>
            <person name="Ament-Velasquez S.L."/>
            <person name="Kruys A."/>
            <person name="Hutchinson M.I."/>
            <person name="Powell A.J."/>
            <person name="Barry K."/>
            <person name="Miller A.N."/>
            <person name="Grigoriev I.V."/>
            <person name="Debuchy R."/>
            <person name="Gladieux P."/>
            <person name="Hiltunen Thoren M."/>
            <person name="Johannesson H."/>
        </authorList>
    </citation>
    <scope>NUCLEOTIDE SEQUENCE</scope>
    <source>
        <strain evidence="4">CBS 508.74</strain>
    </source>
</reference>
<dbReference type="Pfam" id="PF00026">
    <property type="entry name" value="Asp"/>
    <property type="match status" value="1"/>
</dbReference>